<accession>A0A5R8M7E7</accession>
<dbReference type="PANTHER" id="PTHR12526">
    <property type="entry name" value="GLYCOSYLTRANSFERASE"/>
    <property type="match status" value="1"/>
</dbReference>
<dbReference type="GO" id="GO:1901135">
    <property type="term" value="P:carbohydrate derivative metabolic process"/>
    <property type="evidence" value="ECO:0007669"/>
    <property type="project" value="UniProtKB-ARBA"/>
</dbReference>
<feature type="domain" description="Glycosyltransferase subfamily 4-like N-terminal" evidence="2">
    <location>
        <begin position="12"/>
        <end position="173"/>
    </location>
</feature>
<keyword evidence="4" id="KW-1185">Reference proteome</keyword>
<dbReference type="InterPro" id="IPR028098">
    <property type="entry name" value="Glyco_trans_4-like_N"/>
</dbReference>
<sequence>MHIVHVISSLFPGGAQSALFRLCTSDTRNRHTVLTLIGGGDLEAPLREQGAEVVSMGFSRQGVSLGGMVRLWRAMRRYRPDLVQTWMYHPDLLGGLSARLAGIRLVCWGIRHTALEAGQSSRSSILAARLCARLSGLVPRRIVCCASEALRLHEALGYRGAKMVVIPNGYDLSDYRPFAPGEIAAYRRERLDIDASRPLLGMVGRFNVQKDHPTLLKALAELKARGHDVLCLLVGASLDADNTALAGWIEELGLASHVRLLGRRSDIPAIMNSLDLHILSSAFGEAFPNVIAEAMACATPCVGTDVGDTDQIIDDTGWVVPPRDPQRLADAIESALNERDAAPAAWEQRRQACVARIGEHFTIDRMVSSYNEVWSGCLSSAT</sequence>
<proteinExistence type="predicted"/>
<dbReference type="OrthoDB" id="5906768at2"/>
<dbReference type="Pfam" id="PF13439">
    <property type="entry name" value="Glyco_transf_4"/>
    <property type="match status" value="1"/>
</dbReference>
<evidence type="ECO:0000259" key="1">
    <source>
        <dbReference type="Pfam" id="PF00534"/>
    </source>
</evidence>
<keyword evidence="3" id="KW-0808">Transferase</keyword>
<dbReference type="Proteomes" id="UP000306973">
    <property type="component" value="Unassembled WGS sequence"/>
</dbReference>
<dbReference type="EMBL" id="VBUI01000043">
    <property type="protein sequence ID" value="TLF45473.1"/>
    <property type="molecule type" value="Genomic_DNA"/>
</dbReference>
<dbReference type="GO" id="GO:0016757">
    <property type="term" value="F:glycosyltransferase activity"/>
    <property type="evidence" value="ECO:0007669"/>
    <property type="project" value="InterPro"/>
</dbReference>
<feature type="domain" description="Glycosyl transferase family 1" evidence="1">
    <location>
        <begin position="188"/>
        <end position="342"/>
    </location>
</feature>
<reference evidence="3 4" key="1">
    <citation type="journal article" date="2007" name="Int. J. Syst. Evol. Microbiol.">
        <title>Halomonas saccharevitans sp. nov., Halomonas arcis sp. nov. and Halomonas subterranea sp. nov., halophilic bacteria isolated from hypersaline environments of China.</title>
        <authorList>
            <person name="Xu X.W."/>
            <person name="Wu Y.H."/>
            <person name="Zhou Z."/>
            <person name="Wang C.S."/>
            <person name="Zhou Y.G."/>
            <person name="Zhang H.B."/>
            <person name="Wang Y."/>
            <person name="Wu M."/>
        </authorList>
    </citation>
    <scope>NUCLEOTIDE SEQUENCE [LARGE SCALE GENOMIC DNA]</scope>
    <source>
        <strain evidence="3 4">TBZ3</strain>
    </source>
</reference>
<evidence type="ECO:0000313" key="3">
    <source>
        <dbReference type="EMBL" id="TLF45473.1"/>
    </source>
</evidence>
<dbReference type="Gene3D" id="3.40.50.2000">
    <property type="entry name" value="Glycogen Phosphorylase B"/>
    <property type="match status" value="2"/>
</dbReference>
<evidence type="ECO:0000313" key="4">
    <source>
        <dbReference type="Proteomes" id="UP000306973"/>
    </source>
</evidence>
<organism evidence="3 4">
    <name type="scientific">Halomonas urmiana</name>
    <dbReference type="NCBI Taxonomy" id="490901"/>
    <lineage>
        <taxon>Bacteria</taxon>
        <taxon>Pseudomonadati</taxon>
        <taxon>Pseudomonadota</taxon>
        <taxon>Gammaproteobacteria</taxon>
        <taxon>Oceanospirillales</taxon>
        <taxon>Halomonadaceae</taxon>
        <taxon>Halomonas</taxon>
    </lineage>
</organism>
<dbReference type="PANTHER" id="PTHR12526:SF630">
    <property type="entry name" value="GLYCOSYLTRANSFERASE"/>
    <property type="match status" value="1"/>
</dbReference>
<comment type="caution">
    <text evidence="3">The sequence shown here is derived from an EMBL/GenBank/DDBJ whole genome shotgun (WGS) entry which is preliminary data.</text>
</comment>
<dbReference type="InterPro" id="IPR001296">
    <property type="entry name" value="Glyco_trans_1"/>
</dbReference>
<evidence type="ECO:0000259" key="2">
    <source>
        <dbReference type="Pfam" id="PF13439"/>
    </source>
</evidence>
<name>A0A5R8M7E7_9GAMM</name>
<gene>
    <name evidence="3" type="ORF">FEI13_18055</name>
</gene>
<dbReference type="RefSeq" id="WP_138182893.1">
    <property type="nucleotide sequence ID" value="NZ_VBUI01000043.1"/>
</dbReference>
<dbReference type="AlphaFoldDB" id="A0A5R8M7E7"/>
<dbReference type="Pfam" id="PF00534">
    <property type="entry name" value="Glycos_transf_1"/>
    <property type="match status" value="1"/>
</dbReference>
<dbReference type="SUPFAM" id="SSF53756">
    <property type="entry name" value="UDP-Glycosyltransferase/glycogen phosphorylase"/>
    <property type="match status" value="1"/>
</dbReference>
<protein>
    <submittedName>
        <fullName evidence="3">Glycosyltransferase</fullName>
    </submittedName>
</protein>